<keyword evidence="2" id="KW-1185">Reference proteome</keyword>
<dbReference type="EMBL" id="LXQA010465305">
    <property type="protein sequence ID" value="MCI53574.1"/>
    <property type="molecule type" value="Genomic_DNA"/>
</dbReference>
<protein>
    <submittedName>
        <fullName evidence="1">Uncharacterized protein</fullName>
    </submittedName>
</protein>
<organism evidence="1 2">
    <name type="scientific">Trifolium medium</name>
    <dbReference type="NCBI Taxonomy" id="97028"/>
    <lineage>
        <taxon>Eukaryota</taxon>
        <taxon>Viridiplantae</taxon>
        <taxon>Streptophyta</taxon>
        <taxon>Embryophyta</taxon>
        <taxon>Tracheophyta</taxon>
        <taxon>Spermatophyta</taxon>
        <taxon>Magnoliopsida</taxon>
        <taxon>eudicotyledons</taxon>
        <taxon>Gunneridae</taxon>
        <taxon>Pentapetalae</taxon>
        <taxon>rosids</taxon>
        <taxon>fabids</taxon>
        <taxon>Fabales</taxon>
        <taxon>Fabaceae</taxon>
        <taxon>Papilionoideae</taxon>
        <taxon>50 kb inversion clade</taxon>
        <taxon>NPAAA clade</taxon>
        <taxon>Hologalegina</taxon>
        <taxon>IRL clade</taxon>
        <taxon>Trifolieae</taxon>
        <taxon>Trifolium</taxon>
    </lineage>
</organism>
<reference evidence="1 2" key="1">
    <citation type="journal article" date="2018" name="Front. Plant Sci.">
        <title>Red Clover (Trifolium pratense) and Zigzag Clover (T. medium) - A Picture of Genomic Similarities and Differences.</title>
        <authorList>
            <person name="Dluhosova J."/>
            <person name="Istvanek J."/>
            <person name="Nedelnik J."/>
            <person name="Repkova J."/>
        </authorList>
    </citation>
    <scope>NUCLEOTIDE SEQUENCE [LARGE SCALE GENOMIC DNA]</scope>
    <source>
        <strain evidence="2">cv. 10/8</strain>
        <tissue evidence="1">Leaf</tissue>
    </source>
</reference>
<evidence type="ECO:0000313" key="1">
    <source>
        <dbReference type="EMBL" id="MCI53574.1"/>
    </source>
</evidence>
<sequence length="82" mass="9454">MISEEGGAKFVKWNWRRQLFGWDEEVLEACNGLVLGAVGLIEGEDRWGKSEYTVKEAYMCLLEDDGEDVDWVKDVWNKSIPL</sequence>
<name>A0A392SZD7_9FABA</name>
<accession>A0A392SZD7</accession>
<dbReference type="Proteomes" id="UP000265520">
    <property type="component" value="Unassembled WGS sequence"/>
</dbReference>
<dbReference type="AlphaFoldDB" id="A0A392SZD7"/>
<proteinExistence type="predicted"/>
<comment type="caution">
    <text evidence="1">The sequence shown here is derived from an EMBL/GenBank/DDBJ whole genome shotgun (WGS) entry which is preliminary data.</text>
</comment>
<evidence type="ECO:0000313" key="2">
    <source>
        <dbReference type="Proteomes" id="UP000265520"/>
    </source>
</evidence>
<feature type="non-terminal residue" evidence="1">
    <location>
        <position position="82"/>
    </location>
</feature>